<dbReference type="GeneID" id="63781652"/>
<dbReference type="AlphaFoldDB" id="A0A1Y2D8Y6"/>
<dbReference type="PANTHER" id="PTHR44068">
    <property type="entry name" value="ZGC:194242"/>
    <property type="match status" value="1"/>
</dbReference>
<dbReference type="InterPro" id="IPR050447">
    <property type="entry name" value="Erg6_SMT_methyltransf"/>
</dbReference>
<dbReference type="InterPro" id="IPR041698">
    <property type="entry name" value="Methyltransf_25"/>
</dbReference>
<dbReference type="SUPFAM" id="SSF53335">
    <property type="entry name" value="S-adenosyl-L-methionine-dependent methyltransferases"/>
    <property type="match status" value="1"/>
</dbReference>
<dbReference type="PANTHER" id="PTHR44068:SF11">
    <property type="entry name" value="GERANYL DIPHOSPHATE 2-C-METHYLTRANSFERASE"/>
    <property type="match status" value="1"/>
</dbReference>
<dbReference type="RefSeq" id="XP_040709473.1">
    <property type="nucleotide sequence ID" value="XM_040865440.1"/>
</dbReference>
<protein>
    <submittedName>
        <fullName evidence="2">Putative UbiE/COQ5 family methyltransferase</fullName>
    </submittedName>
</protein>
<dbReference type="Gene3D" id="3.40.50.150">
    <property type="entry name" value="Vaccinia Virus protein VP39"/>
    <property type="match status" value="1"/>
</dbReference>
<organism evidence="2 3">
    <name type="scientific">Pseudomassariella vexata</name>
    <dbReference type="NCBI Taxonomy" id="1141098"/>
    <lineage>
        <taxon>Eukaryota</taxon>
        <taxon>Fungi</taxon>
        <taxon>Dikarya</taxon>
        <taxon>Ascomycota</taxon>
        <taxon>Pezizomycotina</taxon>
        <taxon>Sordariomycetes</taxon>
        <taxon>Xylariomycetidae</taxon>
        <taxon>Amphisphaeriales</taxon>
        <taxon>Pseudomassariaceae</taxon>
        <taxon>Pseudomassariella</taxon>
    </lineage>
</organism>
<comment type="caution">
    <text evidence="2">The sequence shown here is derived from an EMBL/GenBank/DDBJ whole genome shotgun (WGS) entry which is preliminary data.</text>
</comment>
<dbReference type="Pfam" id="PF13649">
    <property type="entry name" value="Methyltransf_25"/>
    <property type="match status" value="1"/>
</dbReference>
<reference evidence="2 3" key="1">
    <citation type="submission" date="2016-07" db="EMBL/GenBank/DDBJ databases">
        <title>Pervasive Adenine N6-methylation of Active Genes in Fungi.</title>
        <authorList>
            <consortium name="DOE Joint Genome Institute"/>
            <person name="Mondo S.J."/>
            <person name="Dannebaum R.O."/>
            <person name="Kuo R.C."/>
            <person name="Labutti K."/>
            <person name="Haridas S."/>
            <person name="Kuo A."/>
            <person name="Salamov A."/>
            <person name="Ahrendt S.R."/>
            <person name="Lipzen A."/>
            <person name="Sullivan W."/>
            <person name="Andreopoulos W.B."/>
            <person name="Clum A."/>
            <person name="Lindquist E."/>
            <person name="Daum C."/>
            <person name="Ramamoorthy G.K."/>
            <person name="Gryganskyi A."/>
            <person name="Culley D."/>
            <person name="Magnuson J.K."/>
            <person name="James T.Y."/>
            <person name="O'Malley M.A."/>
            <person name="Stajich J.E."/>
            <person name="Spatafora J.W."/>
            <person name="Visel A."/>
            <person name="Grigoriev I.V."/>
        </authorList>
    </citation>
    <scope>NUCLEOTIDE SEQUENCE [LARGE SCALE GENOMIC DNA]</scope>
    <source>
        <strain evidence="2 3">CBS 129021</strain>
    </source>
</reference>
<dbReference type="EMBL" id="MCFJ01000029">
    <property type="protein sequence ID" value="ORY55105.1"/>
    <property type="molecule type" value="Genomic_DNA"/>
</dbReference>
<keyword evidence="2" id="KW-0489">Methyltransferase</keyword>
<dbReference type="GO" id="GO:0008168">
    <property type="term" value="F:methyltransferase activity"/>
    <property type="evidence" value="ECO:0007669"/>
    <property type="project" value="UniProtKB-KW"/>
</dbReference>
<dbReference type="InterPro" id="IPR029063">
    <property type="entry name" value="SAM-dependent_MTases_sf"/>
</dbReference>
<evidence type="ECO:0000313" key="3">
    <source>
        <dbReference type="Proteomes" id="UP000193689"/>
    </source>
</evidence>
<feature type="domain" description="Methyltransferase" evidence="1">
    <location>
        <begin position="65"/>
        <end position="166"/>
    </location>
</feature>
<evidence type="ECO:0000259" key="1">
    <source>
        <dbReference type="Pfam" id="PF13649"/>
    </source>
</evidence>
<evidence type="ECO:0000313" key="2">
    <source>
        <dbReference type="EMBL" id="ORY55105.1"/>
    </source>
</evidence>
<keyword evidence="3" id="KW-1185">Reference proteome</keyword>
<sequence length="289" mass="32024">MATMTTLPSGGSTLNIKSRIGMPEFFGTSEASNIYSSAEHLTGPVATPLLEHAGLNQDIKTPIEVLDLACGTGVVSAHLHQILKEHNTQELVKLTCADLSDSQIAHVRRRMQENGWPNTEAVVVDASQSSLPSDNYDVVIIGMALMLIPDSRGAVKECYRMLKPNGCFAVSLWHIEGWIYDVRDALSNLPGSPPWPQDSDELISAWAMGPWHNVRFVKATFQAAGFFCYIFRAFMRCVTDDYWTPEQRAQCMPLIEPALKDFFNKKYGLGQPFTVERTAIMASGRKPAK</sequence>
<dbReference type="OrthoDB" id="66144at2759"/>
<dbReference type="Proteomes" id="UP000193689">
    <property type="component" value="Unassembled WGS sequence"/>
</dbReference>
<accession>A0A1Y2D8Y6</accession>
<proteinExistence type="predicted"/>
<keyword evidence="2" id="KW-0808">Transferase</keyword>
<dbReference type="GO" id="GO:0032259">
    <property type="term" value="P:methylation"/>
    <property type="evidence" value="ECO:0007669"/>
    <property type="project" value="UniProtKB-KW"/>
</dbReference>
<dbReference type="CDD" id="cd02440">
    <property type="entry name" value="AdoMet_MTases"/>
    <property type="match status" value="1"/>
</dbReference>
<gene>
    <name evidence="2" type="ORF">BCR38DRAFT_529007</name>
</gene>
<name>A0A1Y2D8Y6_9PEZI</name>
<dbReference type="InParanoid" id="A0A1Y2D8Y6"/>